<evidence type="ECO:0000313" key="3">
    <source>
        <dbReference type="Proteomes" id="UP000317209"/>
    </source>
</evidence>
<keyword evidence="1" id="KW-1133">Transmembrane helix</keyword>
<sequence>MSGSETLIRIAAAFLPRSRREIRREEWLADLAGAEELGIPRRQVALGALQAALSEGVSSRRGTFTRRRIFAIVAIGVGAVVVGAPAAAIAVMLVSDARGVVTVEATDDGDREVFWRDYPGIPELDPEEILSGPTLEEGEAEGRALLEEIETALTAEFGLEWAAPSTGNGDQVAFPAENFYGGPSMLSTLNVSGRQSTSVPATWAEKERALEIIASIAARHGFTELTLDHDSDNMTAADLKQAFGGVTPEESVIISGMVEGPKGQWLMFTMQDLSLDRDGRFTEDAEASAEYGSLPNSISVMYGANGLLPGADRAEFERRLAPYVGLDRPTPLES</sequence>
<dbReference type="OrthoDB" id="4928582at2"/>
<dbReference type="Proteomes" id="UP000317209">
    <property type="component" value="Unassembled WGS sequence"/>
</dbReference>
<gene>
    <name evidence="2" type="ORF">FB560_3384</name>
</gene>
<accession>A0A543BAZ1</accession>
<proteinExistence type="predicted"/>
<dbReference type="AlphaFoldDB" id="A0A543BAZ1"/>
<dbReference type="Gene3D" id="3.30.2030.20">
    <property type="match status" value="1"/>
</dbReference>
<reference evidence="2 3" key="1">
    <citation type="submission" date="2019-06" db="EMBL/GenBank/DDBJ databases">
        <title>Sequencing the genomes of 1000 actinobacteria strains.</title>
        <authorList>
            <person name="Klenk H.-P."/>
        </authorList>
    </citation>
    <scope>NUCLEOTIDE SEQUENCE [LARGE SCALE GENOMIC DNA]</scope>
    <source>
        <strain evidence="2 3">DSM 20169</strain>
    </source>
</reference>
<dbReference type="EMBL" id="VFOX01000002">
    <property type="protein sequence ID" value="TQL81903.1"/>
    <property type="molecule type" value="Genomic_DNA"/>
</dbReference>
<comment type="caution">
    <text evidence="2">The sequence shown here is derived from an EMBL/GenBank/DDBJ whole genome shotgun (WGS) entry which is preliminary data.</text>
</comment>
<organism evidence="2 3">
    <name type="scientific">Microbacterium saperdae</name>
    <dbReference type="NCBI Taxonomy" id="69368"/>
    <lineage>
        <taxon>Bacteria</taxon>
        <taxon>Bacillati</taxon>
        <taxon>Actinomycetota</taxon>
        <taxon>Actinomycetes</taxon>
        <taxon>Micrococcales</taxon>
        <taxon>Microbacteriaceae</taxon>
        <taxon>Microbacterium</taxon>
    </lineage>
</organism>
<evidence type="ECO:0000313" key="2">
    <source>
        <dbReference type="EMBL" id="TQL81903.1"/>
    </source>
</evidence>
<evidence type="ECO:0000256" key="1">
    <source>
        <dbReference type="SAM" id="Phobius"/>
    </source>
</evidence>
<protein>
    <submittedName>
        <fullName evidence="2">Uncharacterized protein</fullName>
    </submittedName>
</protein>
<feature type="transmembrane region" description="Helical" evidence="1">
    <location>
        <begin position="69"/>
        <end position="94"/>
    </location>
</feature>
<dbReference type="RefSeq" id="WP_141873680.1">
    <property type="nucleotide sequence ID" value="NZ_VFOX01000002.1"/>
</dbReference>
<keyword evidence="3" id="KW-1185">Reference proteome</keyword>
<name>A0A543BAZ1_9MICO</name>
<keyword evidence="1" id="KW-0812">Transmembrane</keyword>
<keyword evidence="1" id="KW-0472">Membrane</keyword>